<dbReference type="EMBL" id="BNCO01000083">
    <property type="protein sequence ID" value="GIL66274.1"/>
    <property type="molecule type" value="Genomic_DNA"/>
</dbReference>
<reference evidence="1" key="1">
    <citation type="journal article" date="2021" name="Proc. Natl. Acad. Sci. U.S.A.">
        <title>Three genomes in the algal genus Volvox reveal the fate of a haploid sex-determining region after a transition to homothallism.</title>
        <authorList>
            <person name="Yamamoto K."/>
            <person name="Hamaji T."/>
            <person name="Kawai-Toyooka H."/>
            <person name="Matsuzaki R."/>
            <person name="Takahashi F."/>
            <person name="Nishimura Y."/>
            <person name="Kawachi M."/>
            <person name="Noguchi H."/>
            <person name="Minakuchi Y."/>
            <person name="Umen J.G."/>
            <person name="Toyoda A."/>
            <person name="Nozaki H."/>
        </authorList>
    </citation>
    <scope>NUCLEOTIDE SEQUENCE</scope>
    <source>
        <strain evidence="1">NIES-3780</strain>
    </source>
</reference>
<name>A0A8J4FDC0_9CHLO</name>
<sequence length="105" mass="11179">MQQPHGSTLRVVRLPAADSGYNLCASAQEVVLARALPLLSGHVGLVDRQGVYHIAKLGEGDSRASVAAVYELQLCTGPGFHRVSPVRHSAAPQFPHIPASKTPKY</sequence>
<feature type="non-terminal residue" evidence="1">
    <location>
        <position position="105"/>
    </location>
</feature>
<gene>
    <name evidence="1" type="ORF">Vafri_19877</name>
</gene>
<dbReference type="AlphaFoldDB" id="A0A8J4FDC0"/>
<keyword evidence="2" id="KW-1185">Reference proteome</keyword>
<organism evidence="1 2">
    <name type="scientific">Volvox africanus</name>
    <dbReference type="NCBI Taxonomy" id="51714"/>
    <lineage>
        <taxon>Eukaryota</taxon>
        <taxon>Viridiplantae</taxon>
        <taxon>Chlorophyta</taxon>
        <taxon>core chlorophytes</taxon>
        <taxon>Chlorophyceae</taxon>
        <taxon>CS clade</taxon>
        <taxon>Chlamydomonadales</taxon>
        <taxon>Volvocaceae</taxon>
        <taxon>Volvox</taxon>
    </lineage>
</organism>
<dbReference type="Proteomes" id="UP000747399">
    <property type="component" value="Unassembled WGS sequence"/>
</dbReference>
<evidence type="ECO:0000313" key="2">
    <source>
        <dbReference type="Proteomes" id="UP000747399"/>
    </source>
</evidence>
<comment type="caution">
    <text evidence="1">The sequence shown here is derived from an EMBL/GenBank/DDBJ whole genome shotgun (WGS) entry which is preliminary data.</text>
</comment>
<evidence type="ECO:0000313" key="1">
    <source>
        <dbReference type="EMBL" id="GIL66274.1"/>
    </source>
</evidence>
<protein>
    <submittedName>
        <fullName evidence="1">Uncharacterized protein</fullName>
    </submittedName>
</protein>
<accession>A0A8J4FDC0</accession>
<proteinExistence type="predicted"/>